<sequence length="74" mass="8618">MSDDRQESVHVEVSLNMRPNRSNKLRESRVNRERGLKQTLRDLAATARAFKHLQQGLSIDEKGETSRKEKDNVR</sequence>
<reference evidence="2" key="2">
    <citation type="submission" date="2020-08" db="EMBL/GenBank/DDBJ databases">
        <authorList>
            <person name="Kikuchi T."/>
        </authorList>
    </citation>
    <scope>NUCLEOTIDE SEQUENCE</scope>
    <source>
        <strain evidence="1">Ka4C1</strain>
    </source>
</reference>
<evidence type="ECO:0000313" key="3">
    <source>
        <dbReference type="Proteomes" id="UP000095284"/>
    </source>
</evidence>
<dbReference type="WBParaSite" id="BXY_0367200.1">
    <property type="protein sequence ID" value="BXY_0367200.1"/>
    <property type="gene ID" value="BXY_0367200"/>
</dbReference>
<dbReference type="Proteomes" id="UP000582659">
    <property type="component" value="Unassembled WGS sequence"/>
</dbReference>
<evidence type="ECO:0000313" key="1">
    <source>
        <dbReference type="EMBL" id="CAD5231677.1"/>
    </source>
</evidence>
<dbReference type="EMBL" id="CAJFDI010000005">
    <property type="protein sequence ID" value="CAD5231677.1"/>
    <property type="molecule type" value="Genomic_DNA"/>
</dbReference>
<dbReference type="SMR" id="A0A1I7RSG8"/>
<dbReference type="EMBL" id="CAJFCV020000005">
    <property type="protein sequence ID" value="CAG9122959.1"/>
    <property type="molecule type" value="Genomic_DNA"/>
</dbReference>
<keyword evidence="4" id="KW-1185">Reference proteome</keyword>
<dbReference type="Proteomes" id="UP000659654">
    <property type="component" value="Unassembled WGS sequence"/>
</dbReference>
<accession>A0A1I7RSG8</accession>
<gene>
    <name evidence="1" type="ORF">BXYJ_LOCUS11773</name>
</gene>
<evidence type="ECO:0000313" key="2">
    <source>
        <dbReference type="EMBL" id="CAG9122959.1"/>
    </source>
</evidence>
<evidence type="ECO:0000313" key="5">
    <source>
        <dbReference type="WBParaSite" id="BXY_0367200.1"/>
    </source>
</evidence>
<protein>
    <submittedName>
        <fullName evidence="1">(pine wood nematode) hypothetical protein</fullName>
    </submittedName>
</protein>
<evidence type="ECO:0000313" key="4">
    <source>
        <dbReference type="Proteomes" id="UP000659654"/>
    </source>
</evidence>
<dbReference type="Proteomes" id="UP000095284">
    <property type="component" value="Unplaced"/>
</dbReference>
<reference evidence="5" key="1">
    <citation type="submission" date="2016-11" db="UniProtKB">
        <authorList>
            <consortium name="WormBaseParasite"/>
        </authorList>
    </citation>
    <scope>IDENTIFICATION</scope>
</reference>
<proteinExistence type="predicted"/>
<organism evidence="3 5">
    <name type="scientific">Bursaphelenchus xylophilus</name>
    <name type="common">Pinewood nematode worm</name>
    <name type="synonym">Aphelenchoides xylophilus</name>
    <dbReference type="NCBI Taxonomy" id="6326"/>
    <lineage>
        <taxon>Eukaryota</taxon>
        <taxon>Metazoa</taxon>
        <taxon>Ecdysozoa</taxon>
        <taxon>Nematoda</taxon>
        <taxon>Chromadorea</taxon>
        <taxon>Rhabditida</taxon>
        <taxon>Tylenchina</taxon>
        <taxon>Tylenchomorpha</taxon>
        <taxon>Aphelenchoidea</taxon>
        <taxon>Aphelenchoididae</taxon>
        <taxon>Bursaphelenchus</taxon>
    </lineage>
</organism>
<name>A0A1I7RSG8_BURXY</name>
<dbReference type="AlphaFoldDB" id="A0A1I7RSG8"/>